<comment type="caution">
    <text evidence="1">The sequence shown here is derived from an EMBL/GenBank/DDBJ whole genome shotgun (WGS) entry which is preliminary data.</text>
</comment>
<protein>
    <submittedName>
        <fullName evidence="1">Uncharacterized protein</fullName>
    </submittedName>
</protein>
<sequence length="165" mass="19540">MDFISNMYQNVEPLSRRLAGEYRHCSYQECFTSTETIEHIVWECSRAQEVWQEWLPRWLGLYLHRDKITQLTSHFSTRKAPLSSPDFEKEASRTIPYWEARHDEVLEIFDSEIITRQEAKRRLMKVADFQTQAVIKGLTARPATHDLGFKQLFLLIDQLRYGSGQ</sequence>
<reference evidence="2" key="1">
    <citation type="submission" date="2017-03" db="EMBL/GenBank/DDBJ databases">
        <title>Phytopthora megakarya and P. palmivora, two closely related causual agents of cacao black pod achieved similar genome size and gene model numbers by different mechanisms.</title>
        <authorList>
            <person name="Ali S."/>
            <person name="Shao J."/>
            <person name="Larry D.J."/>
            <person name="Kronmiller B."/>
            <person name="Shen D."/>
            <person name="Strem M.D."/>
            <person name="Melnick R.L."/>
            <person name="Guiltinan M.J."/>
            <person name="Tyler B.M."/>
            <person name="Meinhardt L.W."/>
            <person name="Bailey B.A."/>
        </authorList>
    </citation>
    <scope>NUCLEOTIDE SEQUENCE [LARGE SCALE GENOMIC DNA]</scope>
    <source>
        <strain evidence="2">zdho120</strain>
    </source>
</reference>
<dbReference type="AlphaFoldDB" id="A0A225W9R4"/>
<proteinExistence type="predicted"/>
<evidence type="ECO:0000313" key="1">
    <source>
        <dbReference type="EMBL" id="OWZ14476.1"/>
    </source>
</evidence>
<evidence type="ECO:0000313" key="2">
    <source>
        <dbReference type="Proteomes" id="UP000198211"/>
    </source>
</evidence>
<name>A0A225W9R4_9STRA</name>
<keyword evidence="2" id="KW-1185">Reference proteome</keyword>
<dbReference type="EMBL" id="NBNE01001331">
    <property type="protein sequence ID" value="OWZ14476.1"/>
    <property type="molecule type" value="Genomic_DNA"/>
</dbReference>
<gene>
    <name evidence="1" type="ORF">PHMEG_00012049</name>
</gene>
<accession>A0A225W9R4</accession>
<organism evidence="1 2">
    <name type="scientific">Phytophthora megakarya</name>
    <dbReference type="NCBI Taxonomy" id="4795"/>
    <lineage>
        <taxon>Eukaryota</taxon>
        <taxon>Sar</taxon>
        <taxon>Stramenopiles</taxon>
        <taxon>Oomycota</taxon>
        <taxon>Peronosporomycetes</taxon>
        <taxon>Peronosporales</taxon>
        <taxon>Peronosporaceae</taxon>
        <taxon>Phytophthora</taxon>
    </lineage>
</organism>
<dbReference type="Proteomes" id="UP000198211">
    <property type="component" value="Unassembled WGS sequence"/>
</dbReference>
<dbReference type="OrthoDB" id="10667718at2759"/>